<feature type="signal peptide" evidence="1">
    <location>
        <begin position="1"/>
        <end position="24"/>
    </location>
</feature>
<feature type="chain" id="PRO_5008068700" description="Lipoprotein" evidence="1">
    <location>
        <begin position="25"/>
        <end position="140"/>
    </location>
</feature>
<dbReference type="AlphaFoldDB" id="A0A177N2Y7"/>
<evidence type="ECO:0000313" key="2">
    <source>
        <dbReference type="EMBL" id="OAI12242.1"/>
    </source>
</evidence>
<dbReference type="OrthoDB" id="9946994at2"/>
<sequence length="140" mass="15092">MTKNIPDKFGSAVLNLLLLTACTAAVPPLDTPTALPNGRLTPIFVTAARQKAEVKPALAAAGFRVVDALSDDALLLRATIGIDQGEQACGTMNNVRLQLRQESNTVAEVAGKGWTGRCQPNILDELSRKLWRQLFDQPLQ</sequence>
<dbReference type="PROSITE" id="PS51257">
    <property type="entry name" value="PROKAR_LIPOPROTEIN"/>
    <property type="match status" value="1"/>
</dbReference>
<reference evidence="2 3" key="1">
    <citation type="submission" date="2016-03" db="EMBL/GenBank/DDBJ databases">
        <authorList>
            <person name="Ploux O."/>
        </authorList>
    </citation>
    <scope>NUCLEOTIDE SEQUENCE [LARGE SCALE GENOMIC DNA]</scope>
    <source>
        <strain evidence="2 3">R-45378</strain>
    </source>
</reference>
<evidence type="ECO:0008006" key="4">
    <source>
        <dbReference type="Google" id="ProtNLM"/>
    </source>
</evidence>
<name>A0A177N2Y7_9GAMM</name>
<dbReference type="Proteomes" id="UP000077857">
    <property type="component" value="Unassembled WGS sequence"/>
</dbReference>
<accession>A0A177N2Y7</accession>
<dbReference type="EMBL" id="LUUJ01000110">
    <property type="protein sequence ID" value="OAI12242.1"/>
    <property type="molecule type" value="Genomic_DNA"/>
</dbReference>
<dbReference type="RefSeq" id="WP_064041820.1">
    <property type="nucleotide sequence ID" value="NZ_LUUJ01000110.1"/>
</dbReference>
<keyword evidence="1" id="KW-0732">Signal</keyword>
<evidence type="ECO:0000313" key="3">
    <source>
        <dbReference type="Proteomes" id="UP000077857"/>
    </source>
</evidence>
<proteinExistence type="predicted"/>
<protein>
    <recommendedName>
        <fullName evidence="4">Lipoprotein</fullName>
    </recommendedName>
</protein>
<comment type="caution">
    <text evidence="2">The sequence shown here is derived from an EMBL/GenBank/DDBJ whole genome shotgun (WGS) entry which is preliminary data.</text>
</comment>
<gene>
    <name evidence="2" type="ORF">A1507_01735</name>
</gene>
<organism evidence="2 3">
    <name type="scientific">Methylomonas koyamae</name>
    <dbReference type="NCBI Taxonomy" id="702114"/>
    <lineage>
        <taxon>Bacteria</taxon>
        <taxon>Pseudomonadati</taxon>
        <taxon>Pseudomonadota</taxon>
        <taxon>Gammaproteobacteria</taxon>
        <taxon>Methylococcales</taxon>
        <taxon>Methylococcaceae</taxon>
        <taxon>Methylomonas</taxon>
    </lineage>
</organism>
<evidence type="ECO:0000256" key="1">
    <source>
        <dbReference type="SAM" id="SignalP"/>
    </source>
</evidence>